<evidence type="ECO:0000256" key="1">
    <source>
        <dbReference type="SAM" id="Phobius"/>
    </source>
</evidence>
<gene>
    <name evidence="3" type="ORF">AVEN_261677_1</name>
</gene>
<dbReference type="Proteomes" id="UP000499080">
    <property type="component" value="Unassembled WGS sequence"/>
</dbReference>
<comment type="caution">
    <text evidence="3">The sequence shown here is derived from an EMBL/GenBank/DDBJ whole genome shotgun (WGS) entry which is preliminary data.</text>
</comment>
<feature type="chain" id="PRO_5021491598" evidence="2">
    <location>
        <begin position="21"/>
        <end position="114"/>
    </location>
</feature>
<accession>A0A4Y2DXL3</accession>
<dbReference type="OrthoDB" id="6428160at2759"/>
<evidence type="ECO:0000313" key="4">
    <source>
        <dbReference type="Proteomes" id="UP000499080"/>
    </source>
</evidence>
<keyword evidence="1" id="KW-0472">Membrane</keyword>
<sequence length="114" mass="11861">MAAVFGLCLALFAFLASCLAVELQQKHAEVQASRGIGLEEIVLFLIGLGVASALGLALMIGPMFAIFYSSINGLPFGGIDGNTVSTTAGGSRALEKLTEGLKLLDEALQKHHQS</sequence>
<feature type="transmembrane region" description="Helical" evidence="1">
    <location>
        <begin position="44"/>
        <end position="68"/>
    </location>
</feature>
<evidence type="ECO:0000313" key="3">
    <source>
        <dbReference type="EMBL" id="GBM20548.1"/>
    </source>
</evidence>
<protein>
    <submittedName>
        <fullName evidence="3">Uncharacterized protein</fullName>
    </submittedName>
</protein>
<organism evidence="3 4">
    <name type="scientific">Araneus ventricosus</name>
    <name type="common">Orbweaver spider</name>
    <name type="synonym">Epeira ventricosa</name>
    <dbReference type="NCBI Taxonomy" id="182803"/>
    <lineage>
        <taxon>Eukaryota</taxon>
        <taxon>Metazoa</taxon>
        <taxon>Ecdysozoa</taxon>
        <taxon>Arthropoda</taxon>
        <taxon>Chelicerata</taxon>
        <taxon>Arachnida</taxon>
        <taxon>Araneae</taxon>
        <taxon>Araneomorphae</taxon>
        <taxon>Entelegynae</taxon>
        <taxon>Araneoidea</taxon>
        <taxon>Araneidae</taxon>
        <taxon>Araneus</taxon>
    </lineage>
</organism>
<dbReference type="EMBL" id="BGPR01000444">
    <property type="protein sequence ID" value="GBM20548.1"/>
    <property type="molecule type" value="Genomic_DNA"/>
</dbReference>
<proteinExistence type="predicted"/>
<feature type="signal peptide" evidence="2">
    <location>
        <begin position="1"/>
        <end position="20"/>
    </location>
</feature>
<keyword evidence="1" id="KW-1133">Transmembrane helix</keyword>
<reference evidence="3 4" key="1">
    <citation type="journal article" date="2019" name="Sci. Rep.">
        <title>Orb-weaving spider Araneus ventricosus genome elucidates the spidroin gene catalogue.</title>
        <authorList>
            <person name="Kono N."/>
            <person name="Nakamura H."/>
            <person name="Ohtoshi R."/>
            <person name="Moran D.A.P."/>
            <person name="Shinohara A."/>
            <person name="Yoshida Y."/>
            <person name="Fujiwara M."/>
            <person name="Mori M."/>
            <person name="Tomita M."/>
            <person name="Arakawa K."/>
        </authorList>
    </citation>
    <scope>NUCLEOTIDE SEQUENCE [LARGE SCALE GENOMIC DNA]</scope>
</reference>
<keyword evidence="2" id="KW-0732">Signal</keyword>
<name>A0A4Y2DXL3_ARAVE</name>
<dbReference type="AlphaFoldDB" id="A0A4Y2DXL3"/>
<evidence type="ECO:0000256" key="2">
    <source>
        <dbReference type="SAM" id="SignalP"/>
    </source>
</evidence>
<keyword evidence="4" id="KW-1185">Reference proteome</keyword>
<keyword evidence="1" id="KW-0812">Transmembrane</keyword>